<dbReference type="AlphaFoldDB" id="A0A8X7RI69"/>
<name>A0A8X7RI69_BRACI</name>
<proteinExistence type="predicted"/>
<accession>A0A8X7RI69</accession>
<gene>
    <name evidence="1" type="ORF">Bca52824_048031</name>
</gene>
<reference evidence="1 2" key="1">
    <citation type="submission" date="2020-02" db="EMBL/GenBank/DDBJ databases">
        <authorList>
            <person name="Ma Q."/>
            <person name="Huang Y."/>
            <person name="Song X."/>
            <person name="Pei D."/>
        </authorList>
    </citation>
    <scope>NUCLEOTIDE SEQUENCE [LARGE SCALE GENOMIC DNA]</scope>
    <source>
        <strain evidence="1">Sxm20200214</strain>
        <tissue evidence="1">Leaf</tissue>
    </source>
</reference>
<sequence length="135" mass="14853">MQCWAVGPGLDSDQAMWMTHVYQWAGGLLWSGHGHGKSVWALFGLVQEWIGRSRACAISGACEHTQMVRKGGSCPESIPKGQCSLKGRLDSSVSWEHTQLVRREGGRLDSTLKGMNSLEDGCSIETGFMEVPWKE</sequence>
<organism evidence="1 2">
    <name type="scientific">Brassica carinata</name>
    <name type="common">Ethiopian mustard</name>
    <name type="synonym">Abyssinian cabbage</name>
    <dbReference type="NCBI Taxonomy" id="52824"/>
    <lineage>
        <taxon>Eukaryota</taxon>
        <taxon>Viridiplantae</taxon>
        <taxon>Streptophyta</taxon>
        <taxon>Embryophyta</taxon>
        <taxon>Tracheophyta</taxon>
        <taxon>Spermatophyta</taxon>
        <taxon>Magnoliopsida</taxon>
        <taxon>eudicotyledons</taxon>
        <taxon>Gunneridae</taxon>
        <taxon>Pentapetalae</taxon>
        <taxon>rosids</taxon>
        <taxon>malvids</taxon>
        <taxon>Brassicales</taxon>
        <taxon>Brassicaceae</taxon>
        <taxon>Brassiceae</taxon>
        <taxon>Brassica</taxon>
    </lineage>
</organism>
<protein>
    <submittedName>
        <fullName evidence="1">Uncharacterized protein</fullName>
    </submittedName>
</protein>
<dbReference type="Proteomes" id="UP000886595">
    <property type="component" value="Unassembled WGS sequence"/>
</dbReference>
<keyword evidence="2" id="KW-1185">Reference proteome</keyword>
<dbReference type="EMBL" id="JAAMPC010000010">
    <property type="protein sequence ID" value="KAG2288427.1"/>
    <property type="molecule type" value="Genomic_DNA"/>
</dbReference>
<comment type="caution">
    <text evidence="1">The sequence shown here is derived from an EMBL/GenBank/DDBJ whole genome shotgun (WGS) entry which is preliminary data.</text>
</comment>
<evidence type="ECO:0000313" key="2">
    <source>
        <dbReference type="Proteomes" id="UP000886595"/>
    </source>
</evidence>
<evidence type="ECO:0000313" key="1">
    <source>
        <dbReference type="EMBL" id="KAG2288427.1"/>
    </source>
</evidence>
<dbReference type="OrthoDB" id="10476516at2759"/>